<evidence type="ECO:0000259" key="3">
    <source>
        <dbReference type="Pfam" id="PF00884"/>
    </source>
</evidence>
<evidence type="ECO:0000313" key="5">
    <source>
        <dbReference type="Proteomes" id="UP000683246"/>
    </source>
</evidence>
<dbReference type="GO" id="GO:0004065">
    <property type="term" value="F:arylsulfatase activity"/>
    <property type="evidence" value="ECO:0007669"/>
    <property type="project" value="TreeGrafter"/>
</dbReference>
<reference evidence="4" key="1">
    <citation type="submission" date="2020-07" db="EMBL/GenBank/DDBJ databases">
        <title>Vallitalea pronyensis genome.</title>
        <authorList>
            <person name="Postec A."/>
        </authorList>
    </citation>
    <scope>NUCLEOTIDE SEQUENCE</scope>
    <source>
        <strain evidence="4">FatNI3</strain>
    </source>
</reference>
<name>A0A8J8SFV4_9FIRM</name>
<protein>
    <submittedName>
        <fullName evidence="4">Sulfatase-like hydrolase/transferase</fullName>
    </submittedName>
</protein>
<feature type="domain" description="Sulfatase N-terminal" evidence="3">
    <location>
        <begin position="6"/>
        <end position="389"/>
    </location>
</feature>
<proteinExistence type="inferred from homology"/>
<dbReference type="RefSeq" id="WP_212697568.1">
    <property type="nucleotide sequence ID" value="NZ_CP058649.1"/>
</dbReference>
<dbReference type="SUPFAM" id="SSF53649">
    <property type="entry name" value="Alkaline phosphatase-like"/>
    <property type="match status" value="1"/>
</dbReference>
<keyword evidence="5" id="KW-1185">Reference proteome</keyword>
<organism evidence="4 5">
    <name type="scientific">Vallitalea pronyensis</name>
    <dbReference type="NCBI Taxonomy" id="1348613"/>
    <lineage>
        <taxon>Bacteria</taxon>
        <taxon>Bacillati</taxon>
        <taxon>Bacillota</taxon>
        <taxon>Clostridia</taxon>
        <taxon>Lachnospirales</taxon>
        <taxon>Vallitaleaceae</taxon>
        <taxon>Vallitalea</taxon>
    </lineage>
</organism>
<dbReference type="PANTHER" id="PTHR42693:SF53">
    <property type="entry name" value="ENDO-4-O-SULFATASE"/>
    <property type="match status" value="1"/>
</dbReference>
<gene>
    <name evidence="4" type="ORF">HZI73_07160</name>
</gene>
<dbReference type="Proteomes" id="UP000683246">
    <property type="component" value="Chromosome"/>
</dbReference>
<evidence type="ECO:0000256" key="1">
    <source>
        <dbReference type="ARBA" id="ARBA00008779"/>
    </source>
</evidence>
<dbReference type="EMBL" id="CP058649">
    <property type="protein sequence ID" value="QUI22090.1"/>
    <property type="molecule type" value="Genomic_DNA"/>
</dbReference>
<dbReference type="Pfam" id="PF00884">
    <property type="entry name" value="Sulfatase"/>
    <property type="match status" value="1"/>
</dbReference>
<dbReference type="InterPro" id="IPR050738">
    <property type="entry name" value="Sulfatase"/>
</dbReference>
<keyword evidence="2 4" id="KW-0378">Hydrolase</keyword>
<evidence type="ECO:0000256" key="2">
    <source>
        <dbReference type="ARBA" id="ARBA00022801"/>
    </source>
</evidence>
<comment type="similarity">
    <text evidence="1">Belongs to the sulfatase family.</text>
</comment>
<dbReference type="AlphaFoldDB" id="A0A8J8SFV4"/>
<accession>A0A8J8SFV4</accession>
<evidence type="ECO:0000313" key="4">
    <source>
        <dbReference type="EMBL" id="QUI22090.1"/>
    </source>
</evidence>
<dbReference type="PANTHER" id="PTHR42693">
    <property type="entry name" value="ARYLSULFATASE FAMILY MEMBER"/>
    <property type="match status" value="1"/>
</dbReference>
<dbReference type="InterPro" id="IPR017850">
    <property type="entry name" value="Alkaline_phosphatase_core_sf"/>
</dbReference>
<dbReference type="Gene3D" id="3.40.720.10">
    <property type="entry name" value="Alkaline Phosphatase, subunit A"/>
    <property type="match status" value="1"/>
</dbReference>
<dbReference type="InterPro" id="IPR000917">
    <property type="entry name" value="Sulfatase_N"/>
</dbReference>
<sequence length="497" mass="57463">MEKKKPNIVFILNDHQAYYRHGWDGGVKPLTPHFDQLGEEGVAFTNAYCATPLCGPVRRTMLNGLYAHTHKQYFNDSESPYDEESYLRLLKKAGYDNYYFGKWHAGPGTPITEHQCKGFSCEAYGNPYITDAYKQYLKKLNLPQARHRIDYNFHPEAQSEFFEKLDVGVDYQCEDTWCGEHAVGITVTPKETHEAFFLAHQACETLENIANSKSDEPFHLRVDFWGPHQPFFPTQEYLDRYNPSDIEVYGNHFDDLTDKAEVHQMDVNRVISNKDSKLIVPSPIPWEDWQQILARAYAHQTMIDDAGGMIINKLKELGLDENTIIIWTTDHGDAIASHGGHFDKCSYMSEEVMRIPMAIKWPSVIKPHQKQEKLVSNMDIPVTILDAAGLSFTNKVHGMSLLDLILDEKKSWRTGLMSETFGHGYVERIQGRMYVEGDYKYVKFEGQIDELYHLGEDPYEMNNLAQKEEYVEIKEKMLKGLLQEQKKVDDFNDLSKW</sequence>
<dbReference type="KEGG" id="vpy:HZI73_07160"/>